<evidence type="ECO:0000256" key="4">
    <source>
        <dbReference type="PROSITE-ProRule" id="PRU00335"/>
    </source>
</evidence>
<evidence type="ECO:0000256" key="3">
    <source>
        <dbReference type="ARBA" id="ARBA00023163"/>
    </source>
</evidence>
<dbReference type="RefSeq" id="WP_073202786.1">
    <property type="nucleotide sequence ID" value="NZ_FRCZ01000007.1"/>
</dbReference>
<accession>A0A1M7QGL4</accession>
<dbReference type="InterPro" id="IPR023772">
    <property type="entry name" value="DNA-bd_HTH_TetR-type_CS"/>
</dbReference>
<dbReference type="GO" id="GO:0003677">
    <property type="term" value="F:DNA binding"/>
    <property type="evidence" value="ECO:0007669"/>
    <property type="project" value="UniProtKB-UniRule"/>
</dbReference>
<dbReference type="Pfam" id="PF16925">
    <property type="entry name" value="TetR_C_13"/>
    <property type="match status" value="1"/>
</dbReference>
<keyword evidence="2 4" id="KW-0238">DNA-binding</keyword>
<dbReference type="Pfam" id="PF00440">
    <property type="entry name" value="TetR_N"/>
    <property type="match status" value="1"/>
</dbReference>
<dbReference type="InterPro" id="IPR011075">
    <property type="entry name" value="TetR_C"/>
</dbReference>
<organism evidence="6 7">
    <name type="scientific">Gracilibacillus kekensis</name>
    <dbReference type="NCBI Taxonomy" id="1027249"/>
    <lineage>
        <taxon>Bacteria</taxon>
        <taxon>Bacillati</taxon>
        <taxon>Bacillota</taxon>
        <taxon>Bacilli</taxon>
        <taxon>Bacillales</taxon>
        <taxon>Bacillaceae</taxon>
        <taxon>Gracilibacillus</taxon>
    </lineage>
</organism>
<protein>
    <submittedName>
        <fullName evidence="6">Transcriptional regulator, TetR family</fullName>
    </submittedName>
</protein>
<reference evidence="6 7" key="1">
    <citation type="submission" date="2016-11" db="EMBL/GenBank/DDBJ databases">
        <authorList>
            <person name="Jaros S."/>
            <person name="Januszkiewicz K."/>
            <person name="Wedrychowicz H."/>
        </authorList>
    </citation>
    <scope>NUCLEOTIDE SEQUENCE [LARGE SCALE GENOMIC DNA]</scope>
    <source>
        <strain evidence="6 7">CGMCC 1.10681</strain>
    </source>
</reference>
<keyword evidence="1" id="KW-0805">Transcription regulation</keyword>
<dbReference type="PANTHER" id="PTHR47506:SF3">
    <property type="entry name" value="HTH-TYPE TRANSCRIPTIONAL REGULATOR LMRA"/>
    <property type="match status" value="1"/>
</dbReference>
<dbReference type="InterPro" id="IPR009057">
    <property type="entry name" value="Homeodomain-like_sf"/>
</dbReference>
<keyword evidence="7" id="KW-1185">Reference proteome</keyword>
<feature type="DNA-binding region" description="H-T-H motif" evidence="4">
    <location>
        <begin position="28"/>
        <end position="47"/>
    </location>
</feature>
<evidence type="ECO:0000256" key="1">
    <source>
        <dbReference type="ARBA" id="ARBA00023015"/>
    </source>
</evidence>
<dbReference type="EMBL" id="FRCZ01000007">
    <property type="protein sequence ID" value="SHN30127.1"/>
    <property type="molecule type" value="Genomic_DNA"/>
</dbReference>
<dbReference type="Proteomes" id="UP000184184">
    <property type="component" value="Unassembled WGS sequence"/>
</dbReference>
<dbReference type="OrthoDB" id="9810023at2"/>
<dbReference type="AlphaFoldDB" id="A0A1M7QGL4"/>
<dbReference type="InterPro" id="IPR036271">
    <property type="entry name" value="Tet_transcr_reg_TetR-rel_C_sf"/>
</dbReference>
<dbReference type="PROSITE" id="PS50977">
    <property type="entry name" value="HTH_TETR_2"/>
    <property type="match status" value="1"/>
</dbReference>
<dbReference type="InterPro" id="IPR001647">
    <property type="entry name" value="HTH_TetR"/>
</dbReference>
<dbReference type="SUPFAM" id="SSF46689">
    <property type="entry name" value="Homeodomain-like"/>
    <property type="match status" value="1"/>
</dbReference>
<dbReference type="STRING" id="1027249.SAMN05216179_3144"/>
<sequence length="198" mass="21941">MRKGEKTKQHIIIKSAELFNKKGYAGSSMQDIINVTGLTKGGIYRRFSGKDEIAIEAFQYSGNKLKEMFVEAANKEHTALKKIIAICSVHMDTVNNPPIVGGCPLLNTAVESDDAYPSLRQHTVGAFEDFTSFIQTILNEGIKSGEFRKEMDTESVASFIVSALEGGVMASNLMKENKHVEVVITQLKVLLHAYQKRE</sequence>
<dbReference type="SUPFAM" id="SSF48498">
    <property type="entry name" value="Tetracyclin repressor-like, C-terminal domain"/>
    <property type="match status" value="1"/>
</dbReference>
<name>A0A1M7QGL4_9BACI</name>
<gene>
    <name evidence="6" type="ORF">SAMN05216179_3144</name>
</gene>
<dbReference type="PANTHER" id="PTHR47506">
    <property type="entry name" value="TRANSCRIPTIONAL REGULATORY PROTEIN"/>
    <property type="match status" value="1"/>
</dbReference>
<evidence type="ECO:0000313" key="7">
    <source>
        <dbReference type="Proteomes" id="UP000184184"/>
    </source>
</evidence>
<proteinExistence type="predicted"/>
<keyword evidence="3" id="KW-0804">Transcription</keyword>
<dbReference type="PROSITE" id="PS01081">
    <property type="entry name" value="HTH_TETR_1"/>
    <property type="match status" value="1"/>
</dbReference>
<evidence type="ECO:0000313" key="6">
    <source>
        <dbReference type="EMBL" id="SHN30127.1"/>
    </source>
</evidence>
<dbReference type="Gene3D" id="1.10.357.10">
    <property type="entry name" value="Tetracycline Repressor, domain 2"/>
    <property type="match status" value="1"/>
</dbReference>
<evidence type="ECO:0000256" key="2">
    <source>
        <dbReference type="ARBA" id="ARBA00023125"/>
    </source>
</evidence>
<feature type="domain" description="HTH tetR-type" evidence="5">
    <location>
        <begin position="5"/>
        <end position="65"/>
    </location>
</feature>
<dbReference type="PRINTS" id="PR00455">
    <property type="entry name" value="HTHTETR"/>
</dbReference>
<evidence type="ECO:0000259" key="5">
    <source>
        <dbReference type="PROSITE" id="PS50977"/>
    </source>
</evidence>